<feature type="compositionally biased region" description="Low complexity" evidence="1">
    <location>
        <begin position="45"/>
        <end position="58"/>
    </location>
</feature>
<evidence type="ECO:0000313" key="3">
    <source>
        <dbReference type="Proteomes" id="UP000186817"/>
    </source>
</evidence>
<feature type="non-terminal residue" evidence="2">
    <location>
        <position position="598"/>
    </location>
</feature>
<keyword evidence="3" id="KW-1185">Reference proteome</keyword>
<feature type="compositionally biased region" description="Basic and acidic residues" evidence="1">
    <location>
        <begin position="140"/>
        <end position="151"/>
    </location>
</feature>
<evidence type="ECO:0000313" key="2">
    <source>
        <dbReference type="EMBL" id="OLQ04039.1"/>
    </source>
</evidence>
<dbReference type="AlphaFoldDB" id="A0A1Q9E9E7"/>
<feature type="region of interest" description="Disordered" evidence="1">
    <location>
        <begin position="261"/>
        <end position="301"/>
    </location>
</feature>
<gene>
    <name evidence="2" type="ORF">AK812_SmicGene12931</name>
</gene>
<feature type="compositionally biased region" description="Acidic residues" evidence="1">
    <location>
        <begin position="564"/>
        <end position="575"/>
    </location>
</feature>
<feature type="region of interest" description="Disordered" evidence="1">
    <location>
        <begin position="135"/>
        <end position="237"/>
    </location>
</feature>
<evidence type="ECO:0000256" key="1">
    <source>
        <dbReference type="SAM" id="MobiDB-lite"/>
    </source>
</evidence>
<feature type="compositionally biased region" description="Acidic residues" evidence="1">
    <location>
        <begin position="176"/>
        <end position="202"/>
    </location>
</feature>
<proteinExistence type="predicted"/>
<protein>
    <submittedName>
        <fullName evidence="2">Uncharacterized protein</fullName>
    </submittedName>
</protein>
<accession>A0A1Q9E9E7</accession>
<feature type="region of interest" description="Disordered" evidence="1">
    <location>
        <begin position="1"/>
        <end position="92"/>
    </location>
</feature>
<dbReference type="EMBL" id="LSRX01000220">
    <property type="protein sequence ID" value="OLQ04039.1"/>
    <property type="molecule type" value="Genomic_DNA"/>
</dbReference>
<dbReference type="Proteomes" id="UP000186817">
    <property type="component" value="Unassembled WGS sequence"/>
</dbReference>
<feature type="compositionally biased region" description="Polar residues" evidence="1">
    <location>
        <begin position="67"/>
        <end position="78"/>
    </location>
</feature>
<comment type="caution">
    <text evidence="2">The sequence shown here is derived from an EMBL/GenBank/DDBJ whole genome shotgun (WGS) entry which is preliminary data.</text>
</comment>
<name>A0A1Q9E9E7_SYMMI</name>
<feature type="region of interest" description="Disordered" evidence="1">
    <location>
        <begin position="542"/>
        <end position="582"/>
    </location>
</feature>
<sequence length="598" mass="65752">MPPSYPPPGYQEQQHGHGGKTKNDARETAAMSEDEEPPTKKPSHGSVGKQGLSGSSGSAAPVAGERQSATFEQFQALQQRAKGTGQAIGKGVGKGIGKAIGEPVGKGLGGGDDVPNIIPEKIKTAAGIWLDESLPESNNDEAKMDVEEGPHNLEPMDDAAMGDPDEEDYVAVPEHEDLDEQQDQSMEDEYVNVPLDDDEQQKDDDARSDATTVRLGDHLRKSPSPVDEDQASGSSDSIAKNLGAALGQRLKLQSSAPARLDMVPESSEMKPGAAVDEGWGGPPQGRVPKGPKGRVPYVPAGRVPTGKAAATMREAKSHVFEAPVAPVVTMVQTGLPLKRCSQIARLSRQPPEGEPFNKWHNKRKFNTETCTVLIQMLYAVHEVTMAECLRQKLPLDDNVRKFDIFKSKGGKLSLLWNFLQKEGIQEIEDQCEPAEWHLWLTRDVALTVIRQLLEFMFTVKAPLPNDYIDGHRNWAMGQLRWHKASEALIYRCSQMDIYTNVWHKPQDLNSFIMPSAGMIWRAFNNTILCFCLKTIQEGERRAAADGGTSDPSQQAVLSLRDPVPESDDEDESEEERWEKGDEPYFDSYILVSNVAPVE</sequence>
<organism evidence="2 3">
    <name type="scientific">Symbiodinium microadriaticum</name>
    <name type="common">Dinoflagellate</name>
    <name type="synonym">Zooxanthella microadriatica</name>
    <dbReference type="NCBI Taxonomy" id="2951"/>
    <lineage>
        <taxon>Eukaryota</taxon>
        <taxon>Sar</taxon>
        <taxon>Alveolata</taxon>
        <taxon>Dinophyceae</taxon>
        <taxon>Suessiales</taxon>
        <taxon>Symbiodiniaceae</taxon>
        <taxon>Symbiodinium</taxon>
    </lineage>
</organism>
<reference evidence="2 3" key="1">
    <citation type="submission" date="2016-02" db="EMBL/GenBank/DDBJ databases">
        <title>Genome analysis of coral dinoflagellate symbionts highlights evolutionary adaptations to a symbiotic lifestyle.</title>
        <authorList>
            <person name="Aranda M."/>
            <person name="Li Y."/>
            <person name="Liew Y.J."/>
            <person name="Baumgarten S."/>
            <person name="Simakov O."/>
            <person name="Wilson M."/>
            <person name="Piel J."/>
            <person name="Ashoor H."/>
            <person name="Bougouffa S."/>
            <person name="Bajic V.B."/>
            <person name="Ryu T."/>
            <person name="Ravasi T."/>
            <person name="Bayer T."/>
            <person name="Micklem G."/>
            <person name="Kim H."/>
            <person name="Bhak J."/>
            <person name="Lajeunesse T.C."/>
            <person name="Voolstra C.R."/>
        </authorList>
    </citation>
    <scope>NUCLEOTIDE SEQUENCE [LARGE SCALE GENOMIC DNA]</scope>
    <source>
        <strain evidence="2 3">CCMP2467</strain>
    </source>
</reference>